<feature type="compositionally biased region" description="Low complexity" evidence="5">
    <location>
        <begin position="66"/>
        <end position="199"/>
    </location>
</feature>
<dbReference type="InterPro" id="IPR051694">
    <property type="entry name" value="Immunoregulatory_rcpt-like"/>
</dbReference>
<dbReference type="GO" id="GO:0071944">
    <property type="term" value="C:cell periphery"/>
    <property type="evidence" value="ECO:0007669"/>
    <property type="project" value="UniProtKB-ARBA"/>
</dbReference>
<evidence type="ECO:0000313" key="9">
    <source>
        <dbReference type="Proteomes" id="UP000469890"/>
    </source>
</evidence>
<comment type="caution">
    <text evidence="8">The sequence shown here is derived from an EMBL/GenBank/DDBJ whole genome shotgun (WGS) entry which is preliminary data.</text>
</comment>
<feature type="compositionally biased region" description="Polar residues" evidence="5">
    <location>
        <begin position="398"/>
        <end position="422"/>
    </location>
</feature>
<keyword evidence="4 6" id="KW-0472">Membrane</keyword>
<keyword evidence="7" id="KW-0732">Signal</keyword>
<evidence type="ECO:0000256" key="2">
    <source>
        <dbReference type="ARBA" id="ARBA00022692"/>
    </source>
</evidence>
<evidence type="ECO:0000313" key="8">
    <source>
        <dbReference type="EMBL" id="KAF1801095.1"/>
    </source>
</evidence>
<feature type="transmembrane region" description="Helical" evidence="6">
    <location>
        <begin position="211"/>
        <end position="232"/>
    </location>
</feature>
<name>A0A8H4F182_MUCCL</name>
<dbReference type="GO" id="GO:0016020">
    <property type="term" value="C:membrane"/>
    <property type="evidence" value="ECO:0007669"/>
    <property type="project" value="UniProtKB-SubCell"/>
</dbReference>
<evidence type="ECO:0000256" key="5">
    <source>
        <dbReference type="SAM" id="MobiDB-lite"/>
    </source>
</evidence>
<feature type="compositionally biased region" description="Basic and acidic residues" evidence="5">
    <location>
        <begin position="428"/>
        <end position="440"/>
    </location>
</feature>
<evidence type="ECO:0008006" key="10">
    <source>
        <dbReference type="Google" id="ProtNLM"/>
    </source>
</evidence>
<dbReference type="PANTHER" id="PTHR15549">
    <property type="entry name" value="PAIRED IMMUNOGLOBULIN-LIKE TYPE 2 RECEPTOR"/>
    <property type="match status" value="1"/>
</dbReference>
<feature type="region of interest" description="Disordered" evidence="5">
    <location>
        <begin position="29"/>
        <end position="207"/>
    </location>
</feature>
<feature type="compositionally biased region" description="Polar residues" evidence="5">
    <location>
        <begin position="29"/>
        <end position="59"/>
    </location>
</feature>
<evidence type="ECO:0000256" key="7">
    <source>
        <dbReference type="SAM" id="SignalP"/>
    </source>
</evidence>
<dbReference type="Proteomes" id="UP000469890">
    <property type="component" value="Unassembled WGS sequence"/>
</dbReference>
<dbReference type="AlphaFoldDB" id="A0A8H4F182"/>
<feature type="signal peptide" evidence="7">
    <location>
        <begin position="1"/>
        <end position="26"/>
    </location>
</feature>
<feature type="region of interest" description="Disordered" evidence="5">
    <location>
        <begin position="390"/>
        <end position="440"/>
    </location>
</feature>
<feature type="chain" id="PRO_5034423821" description="Mid2 domain-containing protein" evidence="7">
    <location>
        <begin position="27"/>
        <end position="440"/>
    </location>
</feature>
<evidence type="ECO:0000256" key="4">
    <source>
        <dbReference type="ARBA" id="ARBA00023136"/>
    </source>
</evidence>
<organism evidence="8 9">
    <name type="scientific">Mucor circinelloides f. lusitanicus</name>
    <name type="common">Mucor racemosus var. lusitanicus</name>
    <dbReference type="NCBI Taxonomy" id="29924"/>
    <lineage>
        <taxon>Eukaryota</taxon>
        <taxon>Fungi</taxon>
        <taxon>Fungi incertae sedis</taxon>
        <taxon>Mucoromycota</taxon>
        <taxon>Mucoromycotina</taxon>
        <taxon>Mucoromycetes</taxon>
        <taxon>Mucorales</taxon>
        <taxon>Mucorineae</taxon>
        <taxon>Mucoraceae</taxon>
        <taxon>Mucor</taxon>
    </lineage>
</organism>
<evidence type="ECO:0000256" key="6">
    <source>
        <dbReference type="SAM" id="Phobius"/>
    </source>
</evidence>
<keyword evidence="2 6" id="KW-0812">Transmembrane</keyword>
<gene>
    <name evidence="8" type="ORF">FB192DRAFT_1383997</name>
</gene>
<proteinExistence type="predicted"/>
<accession>A0A8H4F182</accession>
<reference evidence="8 9" key="1">
    <citation type="submission" date="2019-09" db="EMBL/GenBank/DDBJ databases">
        <authorList>
            <consortium name="DOE Joint Genome Institute"/>
            <person name="Mondo S.J."/>
            <person name="Navarro-Mendoza M.I."/>
            <person name="Perez-Arques C."/>
            <person name="Panchal S."/>
            <person name="Nicolas F.E."/>
            <person name="Ganguly P."/>
            <person name="Pangilinan J."/>
            <person name="Grigoriev I."/>
            <person name="Heitman J."/>
            <person name="Sanya K."/>
            <person name="Garre V."/>
        </authorList>
    </citation>
    <scope>NUCLEOTIDE SEQUENCE [LARGE SCALE GENOMIC DNA]</scope>
    <source>
        <strain evidence="8 9">MU402</strain>
    </source>
</reference>
<sequence length="440" mass="44577">MKLTSVTKLAICVLLVLQLCIHVAHAQSNVTDSTSSQPADDTKSNAVSAQQVDPTSSSAAAVPDDTSSARTTAAPPSSSTEAPVSSTTTEAPPPTSTTEPPVTSANPTTEQPSSTEQPTQPSSTEAPATSDPVPSSSSVVPPTSSSVPESSSTVPPASSTTSSSASHRTSRTPSASANPSSTASSSSAPVASSSETPTSEGDGGSSNKTGVIAGSVVGGVVGLALIGGLLAWMNRRGGCTSRTKNNKNGLSQDDYTIDMHQNDFGHGSSAAAAAAAAAATGGAMGATATHTSTEPLSPFDNTRRYAPAAATAGGMYAANNTEPYGDYHEAYSQAGYSQGGYSQEGYSQDGYNGYGQQPEYGYYDGGNYAAAGAIPGAAGYDSSRHEVNNNMYANNNYDPSYQSKHYSDLTSPTSAGNLSEGYSSVDKPNVKDYNSKPNEM</sequence>
<evidence type="ECO:0000256" key="1">
    <source>
        <dbReference type="ARBA" id="ARBA00004167"/>
    </source>
</evidence>
<protein>
    <recommendedName>
        <fullName evidence="10">Mid2 domain-containing protein</fullName>
    </recommendedName>
</protein>
<dbReference type="EMBL" id="JAAECE010000005">
    <property type="protein sequence ID" value="KAF1801095.1"/>
    <property type="molecule type" value="Genomic_DNA"/>
</dbReference>
<comment type="subcellular location">
    <subcellularLocation>
        <location evidence="1">Membrane</location>
        <topology evidence="1">Single-pass membrane protein</topology>
    </subcellularLocation>
</comment>
<keyword evidence="3 6" id="KW-1133">Transmembrane helix</keyword>
<evidence type="ECO:0000256" key="3">
    <source>
        <dbReference type="ARBA" id="ARBA00022989"/>
    </source>
</evidence>